<proteinExistence type="predicted"/>
<protein>
    <submittedName>
        <fullName evidence="4">DUF3868 domain-containing protein</fullName>
    </submittedName>
</protein>
<feature type="region of interest" description="Disordered" evidence="1">
    <location>
        <begin position="93"/>
        <end position="112"/>
    </location>
</feature>
<feature type="compositionally biased region" description="Basic and acidic residues" evidence="1">
    <location>
        <begin position="98"/>
        <end position="107"/>
    </location>
</feature>
<dbReference type="Pfam" id="PF12984">
    <property type="entry name" value="DUF3868"/>
    <property type="match status" value="1"/>
</dbReference>
<evidence type="ECO:0000313" key="5">
    <source>
        <dbReference type="Proteomes" id="UP000467334"/>
    </source>
</evidence>
<evidence type="ECO:0000259" key="3">
    <source>
        <dbReference type="Pfam" id="PF12984"/>
    </source>
</evidence>
<dbReference type="Proteomes" id="UP000467334">
    <property type="component" value="Unassembled WGS sequence"/>
</dbReference>
<evidence type="ECO:0000256" key="1">
    <source>
        <dbReference type="SAM" id="MobiDB-lite"/>
    </source>
</evidence>
<feature type="signal peptide" evidence="2">
    <location>
        <begin position="1"/>
        <end position="20"/>
    </location>
</feature>
<comment type="caution">
    <text evidence="4">The sequence shown here is derived from an EMBL/GenBank/DDBJ whole genome shotgun (WGS) entry which is preliminary data.</text>
</comment>
<accession>A0A7J5LH30</accession>
<feature type="chain" id="PRO_5029561211" evidence="2">
    <location>
        <begin position="21"/>
        <end position="319"/>
    </location>
</feature>
<keyword evidence="2" id="KW-0732">Signal</keyword>
<dbReference type="InterPro" id="IPR024480">
    <property type="entry name" value="DUF3868"/>
</dbReference>
<feature type="domain" description="DUF3868" evidence="3">
    <location>
        <begin position="9"/>
        <end position="88"/>
    </location>
</feature>
<sequence length="319" mass="35907">MNQKAFCSMLLLLLPLFSLKGQEAYMGQILITDQSFSLSGEQLHIQMDINYEGLQIPSDEFLTLTPFLGKGEHTFNFPSILINSTDKPIYKHTRTPHKASDINKEKSSTPSVILKNGHNSSRRFTYKVTIPFREWMVRASFVLHTEESGCNGKKSKSYDEIASDIMFDIKVSELEKNVDVRCLSWVNFVTVALESTDFSLSTIGNGRITPECLFILANNYTLGSAEFNDIYDLAARLFPDSSEAGINAAAVALGKRDIRKTRKYISRFSTCQTAFNNMGVLCMLEGNYEKAELYLEMAVAAGIERASEVLVELRNRRNL</sequence>
<dbReference type="EMBL" id="WCLE01000002">
    <property type="protein sequence ID" value="KAB5316470.1"/>
    <property type="molecule type" value="Genomic_DNA"/>
</dbReference>
<reference evidence="4 5" key="1">
    <citation type="journal article" date="2019" name="Nat. Med.">
        <title>A library of human gut bacterial isolates paired with longitudinal multiomics data enables mechanistic microbiome research.</title>
        <authorList>
            <person name="Poyet M."/>
            <person name="Groussin M."/>
            <person name="Gibbons S.M."/>
            <person name="Avila-Pacheco J."/>
            <person name="Jiang X."/>
            <person name="Kearney S.M."/>
            <person name="Perrotta A.R."/>
            <person name="Berdy B."/>
            <person name="Zhao S."/>
            <person name="Lieberman T.D."/>
            <person name="Swanson P.K."/>
            <person name="Smith M."/>
            <person name="Roesemann S."/>
            <person name="Alexander J.E."/>
            <person name="Rich S.A."/>
            <person name="Livny J."/>
            <person name="Vlamakis H."/>
            <person name="Clish C."/>
            <person name="Bullock K."/>
            <person name="Deik A."/>
            <person name="Scott J."/>
            <person name="Pierce K.A."/>
            <person name="Xavier R.J."/>
            <person name="Alm E.J."/>
        </authorList>
    </citation>
    <scope>NUCLEOTIDE SEQUENCE [LARGE SCALE GENOMIC DNA]</scope>
    <source>
        <strain evidence="4 5">BIOML-A6</strain>
    </source>
</reference>
<evidence type="ECO:0000313" key="4">
    <source>
        <dbReference type="EMBL" id="KAB5316470.1"/>
    </source>
</evidence>
<organism evidence="4 5">
    <name type="scientific">Bacteroides stercoris</name>
    <dbReference type="NCBI Taxonomy" id="46506"/>
    <lineage>
        <taxon>Bacteria</taxon>
        <taxon>Pseudomonadati</taxon>
        <taxon>Bacteroidota</taxon>
        <taxon>Bacteroidia</taxon>
        <taxon>Bacteroidales</taxon>
        <taxon>Bacteroidaceae</taxon>
        <taxon>Bacteroides</taxon>
    </lineage>
</organism>
<dbReference type="AlphaFoldDB" id="A0A7J5LH30"/>
<evidence type="ECO:0000256" key="2">
    <source>
        <dbReference type="SAM" id="SignalP"/>
    </source>
</evidence>
<dbReference type="RefSeq" id="WP_117941116.1">
    <property type="nucleotide sequence ID" value="NZ_CP081913.1"/>
</dbReference>
<gene>
    <name evidence="4" type="ORF">F9958_01485</name>
</gene>
<name>A0A7J5LH30_BACSE</name>